<sequence length="462" mass="51703">MINKFNVRYGKVFKSHLFGRPVIISTDLEVNKAVLQNDSSTFIPFYPKSVLELMGEYSILLNNGDQHKRLHGLVGGFLKSPFLKDEITKDIQQSVEFCIKSWKGSKQIYIQDETRRITFPVLVKALLSIESGKEMQFLKREFSQFIKGIICVPINLPGTRLHKSLQAKDRMLTLVKRIIEDKIKNGICSTPRDVADVLLKEMTEASGKEKPTVDSICNNIVEMMIPGEDTVPTLMTLAIKFLSDCPSALRQLVEENMQLKKDKEFMDKPYTWSDYLSLSFTNNVINETLRMGNIINGTWRKSLKDVQIKGTPRSVGSIDIQFEGEGPQSFFANTNKESEGPPIAEVHPSFFSDINEENEDAPTGQVPPTDTANIDTAVEDPLPEGEGPQSLFADTNKESEGPPIAEVHPLFFSDINKESEDAPIGEVPPTNTTDIDTGVEDPLPEEEEINEGENMSILAMDL</sequence>
<evidence type="ECO:0000256" key="2">
    <source>
        <dbReference type="ARBA" id="ARBA00023004"/>
    </source>
</evidence>
<evidence type="ECO:0000313" key="5">
    <source>
        <dbReference type="Proteomes" id="UP000243459"/>
    </source>
</evidence>
<dbReference type="Gene3D" id="1.10.630.10">
    <property type="entry name" value="Cytochrome P450"/>
    <property type="match status" value="1"/>
</dbReference>
<evidence type="ECO:0000313" key="4">
    <source>
        <dbReference type="EMBL" id="ONK76440.1"/>
    </source>
</evidence>
<dbReference type="GO" id="GO:0010268">
    <property type="term" value="P:brassinosteroid homeostasis"/>
    <property type="evidence" value="ECO:0007669"/>
    <property type="project" value="TreeGrafter"/>
</dbReference>
<name>A0A5P1FIM7_ASPOF</name>
<dbReference type="InterPro" id="IPR001128">
    <property type="entry name" value="Cyt_P450"/>
</dbReference>
<feature type="region of interest" description="Disordered" evidence="3">
    <location>
        <begin position="419"/>
        <end position="462"/>
    </location>
</feature>
<dbReference type="GO" id="GO:0016125">
    <property type="term" value="P:sterol metabolic process"/>
    <property type="evidence" value="ECO:0007669"/>
    <property type="project" value="TreeGrafter"/>
</dbReference>
<dbReference type="Pfam" id="PF00067">
    <property type="entry name" value="p450"/>
    <property type="match status" value="1"/>
</dbReference>
<dbReference type="SUPFAM" id="SSF48264">
    <property type="entry name" value="Cytochrome P450"/>
    <property type="match status" value="1"/>
</dbReference>
<evidence type="ECO:0000256" key="1">
    <source>
        <dbReference type="ARBA" id="ARBA00022723"/>
    </source>
</evidence>
<dbReference type="AlphaFoldDB" id="A0A5P1FIM7"/>
<dbReference type="GO" id="GO:0016709">
    <property type="term" value="F:oxidoreductase activity, acting on paired donors, with incorporation or reduction of molecular oxygen, NAD(P)H as one donor, and incorporation of one atom of oxygen"/>
    <property type="evidence" value="ECO:0007669"/>
    <property type="project" value="TreeGrafter"/>
</dbReference>
<gene>
    <name evidence="4" type="ORF">A4U43_C03F27910</name>
</gene>
<evidence type="ECO:0000256" key="3">
    <source>
        <dbReference type="SAM" id="MobiDB-lite"/>
    </source>
</evidence>
<feature type="compositionally biased region" description="Acidic residues" evidence="3">
    <location>
        <begin position="437"/>
        <end position="451"/>
    </location>
</feature>
<dbReference type="PANTHER" id="PTHR24286">
    <property type="entry name" value="CYTOCHROME P450 26"/>
    <property type="match status" value="1"/>
</dbReference>
<dbReference type="InterPro" id="IPR036396">
    <property type="entry name" value="Cyt_P450_sf"/>
</dbReference>
<dbReference type="Gramene" id="ONK76440">
    <property type="protein sequence ID" value="ONK76440"/>
    <property type="gene ID" value="A4U43_C03F27910"/>
</dbReference>
<keyword evidence="2" id="KW-0408">Iron</keyword>
<dbReference type="PANTHER" id="PTHR24286:SF254">
    <property type="entry name" value="3-EPI-6-DEOXOCATHASTERONE 23-MONOOXYGENASE CYP90C1"/>
    <property type="match status" value="1"/>
</dbReference>
<reference evidence="5" key="1">
    <citation type="journal article" date="2017" name="Nat. Commun.">
        <title>The asparagus genome sheds light on the origin and evolution of a young Y chromosome.</title>
        <authorList>
            <person name="Harkess A."/>
            <person name="Zhou J."/>
            <person name="Xu C."/>
            <person name="Bowers J.E."/>
            <person name="Van der Hulst R."/>
            <person name="Ayyampalayam S."/>
            <person name="Mercati F."/>
            <person name="Riccardi P."/>
            <person name="McKain M.R."/>
            <person name="Kakrana A."/>
            <person name="Tang H."/>
            <person name="Ray J."/>
            <person name="Groenendijk J."/>
            <person name="Arikit S."/>
            <person name="Mathioni S.M."/>
            <person name="Nakano M."/>
            <person name="Shan H."/>
            <person name="Telgmann-Rauber A."/>
            <person name="Kanno A."/>
            <person name="Yue Z."/>
            <person name="Chen H."/>
            <person name="Li W."/>
            <person name="Chen Y."/>
            <person name="Xu X."/>
            <person name="Zhang Y."/>
            <person name="Luo S."/>
            <person name="Chen H."/>
            <person name="Gao J."/>
            <person name="Mao Z."/>
            <person name="Pires J.C."/>
            <person name="Luo M."/>
            <person name="Kudrna D."/>
            <person name="Wing R.A."/>
            <person name="Meyers B.C."/>
            <person name="Yi K."/>
            <person name="Kong H."/>
            <person name="Lavrijsen P."/>
            <person name="Sunseri F."/>
            <person name="Falavigna A."/>
            <person name="Ye Y."/>
            <person name="Leebens-Mack J.H."/>
            <person name="Chen G."/>
        </authorList>
    </citation>
    <scope>NUCLEOTIDE SEQUENCE [LARGE SCALE GENOMIC DNA]</scope>
    <source>
        <strain evidence="5">cv. DH0086</strain>
    </source>
</reference>
<protein>
    <recommendedName>
        <fullName evidence="6">Cytochrome P450</fullName>
    </recommendedName>
</protein>
<organism evidence="4 5">
    <name type="scientific">Asparagus officinalis</name>
    <name type="common">Garden asparagus</name>
    <dbReference type="NCBI Taxonomy" id="4686"/>
    <lineage>
        <taxon>Eukaryota</taxon>
        <taxon>Viridiplantae</taxon>
        <taxon>Streptophyta</taxon>
        <taxon>Embryophyta</taxon>
        <taxon>Tracheophyta</taxon>
        <taxon>Spermatophyta</taxon>
        <taxon>Magnoliopsida</taxon>
        <taxon>Liliopsida</taxon>
        <taxon>Asparagales</taxon>
        <taxon>Asparagaceae</taxon>
        <taxon>Asparagoideae</taxon>
        <taxon>Asparagus</taxon>
    </lineage>
</organism>
<keyword evidence="5" id="KW-1185">Reference proteome</keyword>
<dbReference type="Proteomes" id="UP000243459">
    <property type="component" value="Chromosome 3"/>
</dbReference>
<keyword evidence="1" id="KW-0479">Metal-binding</keyword>
<dbReference type="OMA" id="MCAVKYI"/>
<evidence type="ECO:0008006" key="6">
    <source>
        <dbReference type="Google" id="ProtNLM"/>
    </source>
</evidence>
<feature type="region of interest" description="Disordered" evidence="3">
    <location>
        <begin position="354"/>
        <end position="404"/>
    </location>
</feature>
<dbReference type="GO" id="GO:0005506">
    <property type="term" value="F:iron ion binding"/>
    <property type="evidence" value="ECO:0007669"/>
    <property type="project" value="InterPro"/>
</dbReference>
<proteinExistence type="predicted"/>
<accession>A0A5P1FIM7</accession>
<dbReference type="EMBL" id="CM007383">
    <property type="protein sequence ID" value="ONK76440.1"/>
    <property type="molecule type" value="Genomic_DNA"/>
</dbReference>
<dbReference type="GO" id="GO:0020037">
    <property type="term" value="F:heme binding"/>
    <property type="evidence" value="ECO:0007669"/>
    <property type="project" value="InterPro"/>
</dbReference>
<dbReference type="GO" id="GO:0016132">
    <property type="term" value="P:brassinosteroid biosynthetic process"/>
    <property type="evidence" value="ECO:0007669"/>
    <property type="project" value="TreeGrafter"/>
</dbReference>